<comment type="similarity">
    <text evidence="1">Belongs to the NADH dehydrogenase family.</text>
</comment>
<dbReference type="EC" id="1.6.5.9" evidence="2"/>
<evidence type="ECO:0000256" key="7">
    <source>
        <dbReference type="ARBA" id="ARBA00047599"/>
    </source>
</evidence>
<comment type="catalytic activity">
    <reaction evidence="8">
        <text>a ubiquinone + NADH + H(+) = a ubiquinol + NAD(+)</text>
        <dbReference type="Rhea" id="RHEA:23152"/>
        <dbReference type="Rhea" id="RHEA-COMP:9565"/>
        <dbReference type="Rhea" id="RHEA-COMP:9566"/>
        <dbReference type="ChEBI" id="CHEBI:15378"/>
        <dbReference type="ChEBI" id="CHEBI:16389"/>
        <dbReference type="ChEBI" id="CHEBI:17976"/>
        <dbReference type="ChEBI" id="CHEBI:57540"/>
        <dbReference type="ChEBI" id="CHEBI:57945"/>
    </reaction>
</comment>
<dbReference type="OrthoDB" id="3244603at2759"/>
<keyword evidence="4" id="KW-0274">FAD</keyword>
<protein>
    <recommendedName>
        <fullName evidence="2">NADH:ubiquinone reductase (non-electrogenic)</fullName>
        <ecNumber evidence="2">1.6.5.9</ecNumber>
    </recommendedName>
</protein>
<gene>
    <name evidence="9" type="ORF">HYDPIDRAFT_71641</name>
</gene>
<dbReference type="GO" id="GO:0050136">
    <property type="term" value="F:NADH dehydrogenase (quinone) (non-electrogenic) activity"/>
    <property type="evidence" value="ECO:0007669"/>
    <property type="project" value="UniProtKB-EC"/>
</dbReference>
<evidence type="ECO:0000313" key="9">
    <source>
        <dbReference type="EMBL" id="KIJ59209.1"/>
    </source>
</evidence>
<dbReference type="Gene3D" id="3.50.50.100">
    <property type="match status" value="1"/>
</dbReference>
<evidence type="ECO:0000256" key="4">
    <source>
        <dbReference type="ARBA" id="ARBA00022827"/>
    </source>
</evidence>
<evidence type="ECO:0000256" key="2">
    <source>
        <dbReference type="ARBA" id="ARBA00012637"/>
    </source>
</evidence>
<sequence>MRRRFLDCVETAAFPGTSEEEMKGMLHMVVVNGGPTGIELTGELHDFLEEDLTNWYPELHPYMRVTLVEALPSVPPMFHKQLMQYTERAFKENR</sequence>
<dbReference type="InterPro" id="IPR036188">
    <property type="entry name" value="FAD/NAD-bd_sf"/>
</dbReference>
<keyword evidence="3" id="KW-0285">Flavoprotein</keyword>
<dbReference type="InterPro" id="IPR045024">
    <property type="entry name" value="NDH-2"/>
</dbReference>
<dbReference type="SUPFAM" id="SSF51905">
    <property type="entry name" value="FAD/NAD(P)-binding domain"/>
    <property type="match status" value="1"/>
</dbReference>
<organism evidence="9 10">
    <name type="scientific">Hydnomerulius pinastri MD-312</name>
    <dbReference type="NCBI Taxonomy" id="994086"/>
    <lineage>
        <taxon>Eukaryota</taxon>
        <taxon>Fungi</taxon>
        <taxon>Dikarya</taxon>
        <taxon>Basidiomycota</taxon>
        <taxon>Agaricomycotina</taxon>
        <taxon>Agaricomycetes</taxon>
        <taxon>Agaricomycetidae</taxon>
        <taxon>Boletales</taxon>
        <taxon>Boletales incertae sedis</taxon>
        <taxon>Leucogyrophana</taxon>
    </lineage>
</organism>
<keyword evidence="6" id="KW-0520">NAD</keyword>
<keyword evidence="10" id="KW-1185">Reference proteome</keyword>
<dbReference type="PANTHER" id="PTHR43706:SF47">
    <property type="entry name" value="EXTERNAL NADH-UBIQUINONE OXIDOREDUCTASE 1, MITOCHONDRIAL-RELATED"/>
    <property type="match status" value="1"/>
</dbReference>
<reference evidence="9 10" key="1">
    <citation type="submission" date="2014-04" db="EMBL/GenBank/DDBJ databases">
        <title>Evolutionary Origins and Diversification of the Mycorrhizal Mutualists.</title>
        <authorList>
            <consortium name="DOE Joint Genome Institute"/>
            <consortium name="Mycorrhizal Genomics Consortium"/>
            <person name="Kohler A."/>
            <person name="Kuo A."/>
            <person name="Nagy L.G."/>
            <person name="Floudas D."/>
            <person name="Copeland A."/>
            <person name="Barry K.W."/>
            <person name="Cichocki N."/>
            <person name="Veneault-Fourrey C."/>
            <person name="LaButti K."/>
            <person name="Lindquist E.A."/>
            <person name="Lipzen A."/>
            <person name="Lundell T."/>
            <person name="Morin E."/>
            <person name="Murat C."/>
            <person name="Riley R."/>
            <person name="Ohm R."/>
            <person name="Sun H."/>
            <person name="Tunlid A."/>
            <person name="Henrissat B."/>
            <person name="Grigoriev I.V."/>
            <person name="Hibbett D.S."/>
            <person name="Martin F."/>
        </authorList>
    </citation>
    <scope>NUCLEOTIDE SEQUENCE [LARGE SCALE GENOMIC DNA]</scope>
    <source>
        <strain evidence="9 10">MD-312</strain>
    </source>
</reference>
<dbReference type="AlphaFoldDB" id="A0A0C9V1X2"/>
<evidence type="ECO:0000256" key="6">
    <source>
        <dbReference type="ARBA" id="ARBA00023027"/>
    </source>
</evidence>
<dbReference type="GO" id="GO:0005739">
    <property type="term" value="C:mitochondrion"/>
    <property type="evidence" value="ECO:0007669"/>
    <property type="project" value="TreeGrafter"/>
</dbReference>
<evidence type="ECO:0000256" key="3">
    <source>
        <dbReference type="ARBA" id="ARBA00022630"/>
    </source>
</evidence>
<keyword evidence="5" id="KW-0560">Oxidoreductase</keyword>
<comment type="catalytic activity">
    <reaction evidence="7">
        <text>a quinone + NADH + H(+) = a quinol + NAD(+)</text>
        <dbReference type="Rhea" id="RHEA:46160"/>
        <dbReference type="ChEBI" id="CHEBI:15378"/>
        <dbReference type="ChEBI" id="CHEBI:24646"/>
        <dbReference type="ChEBI" id="CHEBI:57540"/>
        <dbReference type="ChEBI" id="CHEBI:57945"/>
        <dbReference type="ChEBI" id="CHEBI:132124"/>
        <dbReference type="EC" id="1.6.5.9"/>
    </reaction>
</comment>
<name>A0A0C9V1X2_9AGAM</name>
<proteinExistence type="inferred from homology"/>
<evidence type="ECO:0000256" key="5">
    <source>
        <dbReference type="ARBA" id="ARBA00023002"/>
    </source>
</evidence>
<accession>A0A0C9V1X2</accession>
<dbReference type="PANTHER" id="PTHR43706">
    <property type="entry name" value="NADH DEHYDROGENASE"/>
    <property type="match status" value="1"/>
</dbReference>
<dbReference type="Proteomes" id="UP000053820">
    <property type="component" value="Unassembled WGS sequence"/>
</dbReference>
<dbReference type="EMBL" id="KN839894">
    <property type="protein sequence ID" value="KIJ59209.1"/>
    <property type="molecule type" value="Genomic_DNA"/>
</dbReference>
<evidence type="ECO:0000313" key="10">
    <source>
        <dbReference type="Proteomes" id="UP000053820"/>
    </source>
</evidence>
<feature type="non-terminal residue" evidence="9">
    <location>
        <position position="1"/>
    </location>
</feature>
<evidence type="ECO:0000256" key="1">
    <source>
        <dbReference type="ARBA" id="ARBA00005272"/>
    </source>
</evidence>
<evidence type="ECO:0000256" key="8">
    <source>
        <dbReference type="ARBA" id="ARBA00049010"/>
    </source>
</evidence>
<dbReference type="HOGENOM" id="CLU_2391905_0_0_1"/>